<dbReference type="PANTHER" id="PTHR32179">
    <property type="entry name" value="NICOTINATE-NUCLEOTIDE PYROPHOSPHORYLASE [CARBOXYLATING]"/>
    <property type="match status" value="1"/>
</dbReference>
<dbReference type="EC" id="2.4.2.19" evidence="5"/>
<dbReference type="Proteomes" id="UP000654401">
    <property type="component" value="Unassembled WGS sequence"/>
</dbReference>
<dbReference type="Gene3D" id="3.90.1170.20">
    <property type="entry name" value="Quinolinate phosphoribosyl transferase, N-terminal domain"/>
    <property type="match status" value="1"/>
</dbReference>
<evidence type="ECO:0000256" key="1">
    <source>
        <dbReference type="ARBA" id="ARBA00003237"/>
    </source>
</evidence>
<feature type="binding site" evidence="13">
    <location>
        <begin position="238"/>
        <end position="240"/>
    </location>
    <ligand>
        <name>substrate</name>
    </ligand>
</feature>
<dbReference type="InterPro" id="IPR036068">
    <property type="entry name" value="Nicotinate_pribotase-like_C"/>
</dbReference>
<evidence type="ECO:0000256" key="10">
    <source>
        <dbReference type="ARBA" id="ARBA00047445"/>
    </source>
</evidence>
<dbReference type="GO" id="GO:0004514">
    <property type="term" value="F:nicotinate-nucleotide diphosphorylase (carboxylating) activity"/>
    <property type="evidence" value="ECO:0007669"/>
    <property type="project" value="UniProtKB-EC"/>
</dbReference>
<dbReference type="SUPFAM" id="SSF51690">
    <property type="entry name" value="Nicotinate/Quinolinate PRTase C-terminal domain-like"/>
    <property type="match status" value="1"/>
</dbReference>
<keyword evidence="6" id="KW-0662">Pyridine nucleotide biosynthesis</keyword>
<feature type="domain" description="Quinolinate phosphoribosyl transferase C-terminal" evidence="14">
    <location>
        <begin position="111"/>
        <end position="274"/>
    </location>
</feature>
<dbReference type="Gene3D" id="3.20.20.70">
    <property type="entry name" value="Aldolase class I"/>
    <property type="match status" value="1"/>
</dbReference>
<dbReference type="AlphaFoldDB" id="A0A8J6NVV8"/>
<dbReference type="GO" id="GO:0005737">
    <property type="term" value="C:cytoplasm"/>
    <property type="evidence" value="ECO:0007669"/>
    <property type="project" value="TreeGrafter"/>
</dbReference>
<dbReference type="PIRSF" id="PIRSF006250">
    <property type="entry name" value="NadC_ModD"/>
    <property type="match status" value="1"/>
</dbReference>
<keyword evidence="8 12" id="KW-0808">Transferase</keyword>
<feature type="binding site" evidence="13">
    <location>
        <position position="165"/>
    </location>
    <ligand>
        <name>substrate</name>
    </ligand>
</feature>
<evidence type="ECO:0000313" key="16">
    <source>
        <dbReference type="EMBL" id="MBC8519071.1"/>
    </source>
</evidence>
<proteinExistence type="inferred from homology"/>
<gene>
    <name evidence="16" type="ORF">H8D24_01500</name>
</gene>
<dbReference type="Pfam" id="PF02749">
    <property type="entry name" value="QRPTase_N"/>
    <property type="match status" value="1"/>
</dbReference>
<evidence type="ECO:0000256" key="12">
    <source>
        <dbReference type="PIRNR" id="PIRNR006250"/>
    </source>
</evidence>
<comment type="function">
    <text evidence="1">Involved in the catabolism of quinolinic acid (QA).</text>
</comment>
<protein>
    <recommendedName>
        <fullName evidence="11">Probable nicotinate-nucleotide pyrophosphorylase [carboxylating]</fullName>
        <ecNumber evidence="5">2.4.2.19</ecNumber>
    </recommendedName>
    <alternativeName>
        <fullName evidence="9">Quinolinate phosphoribosyltransferase [decarboxylating]</fullName>
    </alternativeName>
</protein>
<comment type="pathway">
    <text evidence="2">Cofactor biosynthesis; NAD(+) biosynthesis; nicotinate D-ribonucleotide from quinolinate: step 1/1.</text>
</comment>
<evidence type="ECO:0000256" key="13">
    <source>
        <dbReference type="PIRSR" id="PIRSR006250-1"/>
    </source>
</evidence>
<feature type="binding site" evidence="13">
    <location>
        <position position="194"/>
    </location>
    <ligand>
        <name>substrate</name>
    </ligand>
</feature>
<dbReference type="NCBIfam" id="TIGR00078">
    <property type="entry name" value="nadC"/>
    <property type="match status" value="1"/>
</dbReference>
<dbReference type="FunFam" id="3.20.20.70:FF:000030">
    <property type="entry name" value="Nicotinate-nucleotide pyrophosphorylase, carboxylating"/>
    <property type="match status" value="1"/>
</dbReference>
<comment type="subunit">
    <text evidence="4">Hexamer formed by 3 homodimers.</text>
</comment>
<comment type="similarity">
    <text evidence="3 12">Belongs to the NadC/ModD family.</text>
</comment>
<dbReference type="InterPro" id="IPR004393">
    <property type="entry name" value="NadC"/>
</dbReference>
<accession>A0A8J6NVV8</accession>
<dbReference type="PANTHER" id="PTHR32179:SF3">
    <property type="entry name" value="NICOTINATE-NUCLEOTIDE PYROPHOSPHORYLASE [CARBOXYLATING]"/>
    <property type="match status" value="1"/>
</dbReference>
<dbReference type="InterPro" id="IPR002638">
    <property type="entry name" value="Quinolinate_PRibosylTrfase_C"/>
</dbReference>
<feature type="binding site" evidence="13">
    <location>
        <position position="215"/>
    </location>
    <ligand>
        <name>substrate</name>
    </ligand>
</feature>
<dbReference type="InterPro" id="IPR027277">
    <property type="entry name" value="NadC/ModD"/>
</dbReference>
<dbReference type="FunFam" id="3.90.1170.20:FF:000001">
    <property type="entry name" value="Nicotinate-nucleotide diphosphorylase (Carboxylating)"/>
    <property type="match status" value="1"/>
</dbReference>
<evidence type="ECO:0000256" key="9">
    <source>
        <dbReference type="ARBA" id="ARBA00033102"/>
    </source>
</evidence>
<dbReference type="InterPro" id="IPR037128">
    <property type="entry name" value="Quinolinate_PRibosylTase_N_sf"/>
</dbReference>
<keyword evidence="7 12" id="KW-0328">Glycosyltransferase</keyword>
<evidence type="ECO:0000256" key="2">
    <source>
        <dbReference type="ARBA" id="ARBA00004893"/>
    </source>
</evidence>
<evidence type="ECO:0000256" key="7">
    <source>
        <dbReference type="ARBA" id="ARBA00022676"/>
    </source>
</evidence>
<dbReference type="EMBL" id="JACNFK010000015">
    <property type="protein sequence ID" value="MBC8519071.1"/>
    <property type="molecule type" value="Genomic_DNA"/>
</dbReference>
<dbReference type="InterPro" id="IPR013785">
    <property type="entry name" value="Aldolase_TIM"/>
</dbReference>
<feature type="binding site" evidence="13">
    <location>
        <position position="155"/>
    </location>
    <ligand>
        <name>substrate</name>
    </ligand>
</feature>
<feature type="binding site" evidence="13">
    <location>
        <begin position="259"/>
        <end position="261"/>
    </location>
    <ligand>
        <name>substrate</name>
    </ligand>
</feature>
<evidence type="ECO:0000313" key="17">
    <source>
        <dbReference type="Proteomes" id="UP000654401"/>
    </source>
</evidence>
<evidence type="ECO:0000256" key="11">
    <source>
        <dbReference type="ARBA" id="ARBA00069173"/>
    </source>
</evidence>
<dbReference type="Pfam" id="PF01729">
    <property type="entry name" value="QRPTase_C"/>
    <property type="match status" value="1"/>
</dbReference>
<feature type="domain" description="Quinolinate phosphoribosyl transferase N-terminal" evidence="15">
    <location>
        <begin position="24"/>
        <end position="108"/>
    </location>
</feature>
<dbReference type="UniPathway" id="UPA00253">
    <property type="reaction ID" value="UER00331"/>
</dbReference>
<feature type="binding site" evidence="13">
    <location>
        <position position="98"/>
    </location>
    <ligand>
        <name>substrate</name>
    </ligand>
</feature>
<evidence type="ECO:0000256" key="3">
    <source>
        <dbReference type="ARBA" id="ARBA00009400"/>
    </source>
</evidence>
<evidence type="ECO:0000256" key="8">
    <source>
        <dbReference type="ARBA" id="ARBA00022679"/>
    </source>
</evidence>
<evidence type="ECO:0000259" key="15">
    <source>
        <dbReference type="Pfam" id="PF02749"/>
    </source>
</evidence>
<evidence type="ECO:0000256" key="4">
    <source>
        <dbReference type="ARBA" id="ARBA00011218"/>
    </source>
</evidence>
<reference evidence="16 17" key="1">
    <citation type="submission" date="2020-08" db="EMBL/GenBank/DDBJ databases">
        <title>Bridging the membrane lipid divide: bacteria of the FCB group superphylum have the potential to synthesize archaeal ether lipids.</title>
        <authorList>
            <person name="Villanueva L."/>
            <person name="Von Meijenfeldt F.A.B."/>
            <person name="Westbye A.B."/>
            <person name="Yadav S."/>
            <person name="Hopmans E.C."/>
            <person name="Dutilh B.E."/>
            <person name="Sinninghe Damste J.S."/>
        </authorList>
    </citation>
    <scope>NUCLEOTIDE SEQUENCE [LARGE SCALE GENOMIC DNA]</scope>
    <source>
        <strain evidence="16">NIOZ-UU100</strain>
    </source>
</reference>
<organism evidence="16 17">
    <name type="scientific">Candidatus Thiopontia autotrophica</name>
    <dbReference type="NCBI Taxonomy" id="2841688"/>
    <lineage>
        <taxon>Bacteria</taxon>
        <taxon>Pseudomonadati</taxon>
        <taxon>Pseudomonadota</taxon>
        <taxon>Gammaproteobacteria</taxon>
        <taxon>Candidatus Thiopontia</taxon>
    </lineage>
</organism>
<dbReference type="GO" id="GO:0009435">
    <property type="term" value="P:NAD+ biosynthetic process"/>
    <property type="evidence" value="ECO:0007669"/>
    <property type="project" value="UniProtKB-UniPathway"/>
</dbReference>
<evidence type="ECO:0000256" key="6">
    <source>
        <dbReference type="ARBA" id="ARBA00022642"/>
    </source>
</evidence>
<sequence length="282" mass="30819">MNHPDQSIYRAVSNALEEDIQSGDVTAQLIPEKTMATATILTRDDMVLCGREWVDESFHQLDPSILLTWNMEDGAAVSANQILVTIQGSARALLTAERTAMNFLQTLSATATITRQYTEQIAESHAEILDTRKTIPGMREAQKYAVHCGGGTNHRMGLYDAFLIKENHIAACGSIKSAVERAREISSNEKIEVEVESINELNEAVAAESDVIMLDNFSLQQMREAVSLNSGRALLEVSGNVSLEQLKDIADTGVDYISIGALTKHVHAIDLSMRLSIDSGLS</sequence>
<feature type="binding site" evidence="13">
    <location>
        <begin position="131"/>
        <end position="133"/>
    </location>
    <ligand>
        <name>substrate</name>
    </ligand>
</feature>
<evidence type="ECO:0000256" key="5">
    <source>
        <dbReference type="ARBA" id="ARBA00011944"/>
    </source>
</evidence>
<dbReference type="SUPFAM" id="SSF54675">
    <property type="entry name" value="Nicotinate/Quinolinate PRTase N-terminal domain-like"/>
    <property type="match status" value="1"/>
</dbReference>
<dbReference type="InterPro" id="IPR022412">
    <property type="entry name" value="Quinolinate_PRibosylTrfase_N"/>
</dbReference>
<evidence type="ECO:0000259" key="14">
    <source>
        <dbReference type="Pfam" id="PF01729"/>
    </source>
</evidence>
<dbReference type="CDD" id="cd01572">
    <property type="entry name" value="QPRTase"/>
    <property type="match status" value="1"/>
</dbReference>
<comment type="catalytic activity">
    <reaction evidence="10">
        <text>nicotinate beta-D-ribonucleotide + CO2 + diphosphate = quinolinate + 5-phospho-alpha-D-ribose 1-diphosphate + 2 H(+)</text>
        <dbReference type="Rhea" id="RHEA:12733"/>
        <dbReference type="ChEBI" id="CHEBI:15378"/>
        <dbReference type="ChEBI" id="CHEBI:16526"/>
        <dbReference type="ChEBI" id="CHEBI:29959"/>
        <dbReference type="ChEBI" id="CHEBI:33019"/>
        <dbReference type="ChEBI" id="CHEBI:57502"/>
        <dbReference type="ChEBI" id="CHEBI:58017"/>
        <dbReference type="EC" id="2.4.2.19"/>
    </reaction>
</comment>
<name>A0A8J6NVV8_9GAMM</name>
<dbReference type="GO" id="GO:0034213">
    <property type="term" value="P:quinolinate catabolic process"/>
    <property type="evidence" value="ECO:0007669"/>
    <property type="project" value="TreeGrafter"/>
</dbReference>
<comment type="caution">
    <text evidence="16">The sequence shown here is derived from an EMBL/GenBank/DDBJ whole genome shotgun (WGS) entry which is preliminary data.</text>
</comment>